<name>A0ABP4XK61_9ACTN</name>
<comment type="caution">
    <text evidence="2">The sequence shown here is derived from an EMBL/GenBank/DDBJ whole genome shotgun (WGS) entry which is preliminary data.</text>
</comment>
<sequence length="54" mass="6489">MRRLWNLSRVWQRKRPAPPDVYRSEYTGMTGAYASDWPTGNQPRQPKDGPRWRD</sequence>
<organism evidence="2 3">
    <name type="scientific">Luedemannella helvata</name>
    <dbReference type="NCBI Taxonomy" id="349315"/>
    <lineage>
        <taxon>Bacteria</taxon>
        <taxon>Bacillati</taxon>
        <taxon>Actinomycetota</taxon>
        <taxon>Actinomycetes</taxon>
        <taxon>Micromonosporales</taxon>
        <taxon>Micromonosporaceae</taxon>
        <taxon>Luedemannella</taxon>
    </lineage>
</organism>
<reference evidence="3" key="1">
    <citation type="journal article" date="2019" name="Int. J. Syst. Evol. Microbiol.">
        <title>The Global Catalogue of Microorganisms (GCM) 10K type strain sequencing project: providing services to taxonomists for standard genome sequencing and annotation.</title>
        <authorList>
            <consortium name="The Broad Institute Genomics Platform"/>
            <consortium name="The Broad Institute Genome Sequencing Center for Infectious Disease"/>
            <person name="Wu L."/>
            <person name="Ma J."/>
        </authorList>
    </citation>
    <scope>NUCLEOTIDE SEQUENCE [LARGE SCALE GENOMIC DNA]</scope>
    <source>
        <strain evidence="3">JCM 13249</strain>
    </source>
</reference>
<feature type="region of interest" description="Disordered" evidence="1">
    <location>
        <begin position="31"/>
        <end position="54"/>
    </location>
</feature>
<evidence type="ECO:0000313" key="2">
    <source>
        <dbReference type="EMBL" id="GAA1778627.1"/>
    </source>
</evidence>
<dbReference type="Proteomes" id="UP001500655">
    <property type="component" value="Unassembled WGS sequence"/>
</dbReference>
<dbReference type="EMBL" id="BAAALS010000064">
    <property type="protein sequence ID" value="GAA1778627.1"/>
    <property type="molecule type" value="Genomic_DNA"/>
</dbReference>
<protein>
    <submittedName>
        <fullName evidence="2">Uncharacterized protein</fullName>
    </submittedName>
</protein>
<feature type="compositionally biased region" description="Basic and acidic residues" evidence="1">
    <location>
        <begin position="45"/>
        <end position="54"/>
    </location>
</feature>
<accession>A0ABP4XK61</accession>
<keyword evidence="3" id="KW-1185">Reference proteome</keyword>
<evidence type="ECO:0000313" key="3">
    <source>
        <dbReference type="Proteomes" id="UP001500655"/>
    </source>
</evidence>
<proteinExistence type="predicted"/>
<evidence type="ECO:0000256" key="1">
    <source>
        <dbReference type="SAM" id="MobiDB-lite"/>
    </source>
</evidence>
<gene>
    <name evidence="2" type="ORF">GCM10009681_56800</name>
</gene>